<dbReference type="CDD" id="cd21383">
    <property type="entry name" value="GAT_GGA_Tom1-like"/>
    <property type="match status" value="1"/>
</dbReference>
<evidence type="ECO:0000259" key="4">
    <source>
        <dbReference type="PROSITE" id="PS50179"/>
    </source>
</evidence>
<feature type="domain" description="VHS" evidence="4">
    <location>
        <begin position="18"/>
        <end position="136"/>
    </location>
</feature>
<dbReference type="InterPro" id="IPR008942">
    <property type="entry name" value="ENTH_VHS"/>
</dbReference>
<gene>
    <name evidence="5" type="ORF">PECAL_4P23260</name>
</gene>
<evidence type="ECO:0000256" key="2">
    <source>
        <dbReference type="ARBA" id="ARBA00023136"/>
    </source>
</evidence>
<dbReference type="PANTHER" id="PTHR45898">
    <property type="entry name" value="TOM1-LIKE PROTEIN"/>
    <property type="match status" value="1"/>
</dbReference>
<dbReference type="Pfam" id="PF00790">
    <property type="entry name" value="VHS"/>
    <property type="match status" value="1"/>
</dbReference>
<keyword evidence="2" id="KW-0472">Membrane</keyword>
<sequence length="327" mass="34154">MDQLVEAATAEIRQGAVDYGKNLEICDCVGRDPSEALALVAAVKRRLGKNDAHVQLLSLTLLEMCVKNCENCHGAVEQGALPSVANLAQAPSNIEVQTRALELIQQWGVAFEPLKQSYPKFCETYYALRVKGLPFGEPTDVPVFTPPRTQPSLSNASESDAALAAALADGSLERANAIVKVRTDLDVVAEHVSLLESMLPNSPGIKEDEAMSEVVGFLEACRPRLANLVEVGLAGGLGDADTVAHLLAVNDAVQQVLADEAASENRPTPPPPPAQEETLLDLSAPPPAPPAAEGSLLDFSAPPAAAPAAAAEGSLLDLSAPPTNPTV</sequence>
<evidence type="ECO:0000256" key="1">
    <source>
        <dbReference type="ARBA" id="ARBA00004170"/>
    </source>
</evidence>
<evidence type="ECO:0000313" key="6">
    <source>
        <dbReference type="Proteomes" id="UP000789595"/>
    </source>
</evidence>
<dbReference type="Proteomes" id="UP000789595">
    <property type="component" value="Unassembled WGS sequence"/>
</dbReference>
<name>A0A8J2X0G8_9STRA</name>
<dbReference type="SUPFAM" id="SSF48464">
    <property type="entry name" value="ENTH/VHS domain"/>
    <property type="match status" value="1"/>
</dbReference>
<dbReference type="InterPro" id="IPR044836">
    <property type="entry name" value="TOL_plant"/>
</dbReference>
<dbReference type="GO" id="GO:0016020">
    <property type="term" value="C:membrane"/>
    <property type="evidence" value="ECO:0007669"/>
    <property type="project" value="UniProtKB-SubCell"/>
</dbReference>
<dbReference type="InterPro" id="IPR038425">
    <property type="entry name" value="GAT_sf"/>
</dbReference>
<evidence type="ECO:0000313" key="5">
    <source>
        <dbReference type="EMBL" id="CAH0375009.1"/>
    </source>
</evidence>
<comment type="subcellular location">
    <subcellularLocation>
        <location evidence="1">Membrane</location>
        <topology evidence="1">Peripheral membrane protein</topology>
    </subcellularLocation>
</comment>
<dbReference type="EMBL" id="CAKKNE010000004">
    <property type="protein sequence ID" value="CAH0375009.1"/>
    <property type="molecule type" value="Genomic_DNA"/>
</dbReference>
<feature type="compositionally biased region" description="Low complexity" evidence="3">
    <location>
        <begin position="301"/>
        <end position="311"/>
    </location>
</feature>
<proteinExistence type="predicted"/>
<organism evidence="5 6">
    <name type="scientific">Pelagomonas calceolata</name>
    <dbReference type="NCBI Taxonomy" id="35677"/>
    <lineage>
        <taxon>Eukaryota</taxon>
        <taxon>Sar</taxon>
        <taxon>Stramenopiles</taxon>
        <taxon>Ochrophyta</taxon>
        <taxon>Pelagophyceae</taxon>
        <taxon>Pelagomonadales</taxon>
        <taxon>Pelagomonadaceae</taxon>
        <taxon>Pelagomonas</taxon>
    </lineage>
</organism>
<reference evidence="5" key="1">
    <citation type="submission" date="2021-11" db="EMBL/GenBank/DDBJ databases">
        <authorList>
            <consortium name="Genoscope - CEA"/>
            <person name="William W."/>
        </authorList>
    </citation>
    <scope>NUCLEOTIDE SEQUENCE</scope>
</reference>
<comment type="caution">
    <text evidence="5">The sequence shown here is derived from an EMBL/GenBank/DDBJ whole genome shotgun (WGS) entry which is preliminary data.</text>
</comment>
<dbReference type="Gene3D" id="1.20.58.160">
    <property type="match status" value="1"/>
</dbReference>
<dbReference type="SMART" id="SM00288">
    <property type="entry name" value="VHS"/>
    <property type="match status" value="1"/>
</dbReference>
<feature type="region of interest" description="Disordered" evidence="3">
    <location>
        <begin position="259"/>
        <end position="327"/>
    </location>
</feature>
<dbReference type="Gene3D" id="1.25.40.90">
    <property type="match status" value="1"/>
</dbReference>
<dbReference type="GO" id="GO:0035091">
    <property type="term" value="F:phosphatidylinositol binding"/>
    <property type="evidence" value="ECO:0007669"/>
    <property type="project" value="InterPro"/>
</dbReference>
<dbReference type="CDD" id="cd03561">
    <property type="entry name" value="VHS"/>
    <property type="match status" value="1"/>
</dbReference>
<dbReference type="GO" id="GO:0043130">
    <property type="term" value="F:ubiquitin binding"/>
    <property type="evidence" value="ECO:0007669"/>
    <property type="project" value="InterPro"/>
</dbReference>
<keyword evidence="6" id="KW-1185">Reference proteome</keyword>
<evidence type="ECO:0000256" key="3">
    <source>
        <dbReference type="SAM" id="MobiDB-lite"/>
    </source>
</evidence>
<protein>
    <recommendedName>
        <fullName evidence="4">VHS domain-containing protein</fullName>
    </recommendedName>
</protein>
<dbReference type="OrthoDB" id="2018246at2759"/>
<dbReference type="SUPFAM" id="SSF89009">
    <property type="entry name" value="GAT-like domain"/>
    <property type="match status" value="1"/>
</dbReference>
<dbReference type="GO" id="GO:0043328">
    <property type="term" value="P:protein transport to vacuole involved in ubiquitin-dependent protein catabolic process via the multivesicular body sorting pathway"/>
    <property type="evidence" value="ECO:0007669"/>
    <property type="project" value="InterPro"/>
</dbReference>
<accession>A0A8J2X0G8</accession>
<dbReference type="AlphaFoldDB" id="A0A8J2X0G8"/>
<dbReference type="InterPro" id="IPR002014">
    <property type="entry name" value="VHS_dom"/>
</dbReference>
<dbReference type="PANTHER" id="PTHR45898:SF4">
    <property type="entry name" value="TARGET OF MYB PROTEIN 1"/>
    <property type="match status" value="1"/>
</dbReference>
<dbReference type="PROSITE" id="PS50179">
    <property type="entry name" value="VHS"/>
    <property type="match status" value="1"/>
</dbReference>